<name>Q30NS9_SULDN</name>
<dbReference type="KEGG" id="tdn:Suden_2078"/>
<dbReference type="NCBIfam" id="TIGR01484">
    <property type="entry name" value="HAD-SF-IIB"/>
    <property type="match status" value="1"/>
</dbReference>
<dbReference type="InterPro" id="IPR006379">
    <property type="entry name" value="HAD-SF_hydro_IIB"/>
</dbReference>
<dbReference type="InterPro" id="IPR036412">
    <property type="entry name" value="HAD-like_sf"/>
</dbReference>
<dbReference type="SUPFAM" id="SSF56784">
    <property type="entry name" value="HAD-like"/>
    <property type="match status" value="1"/>
</dbReference>
<dbReference type="Pfam" id="PF08282">
    <property type="entry name" value="Hydrolase_3"/>
    <property type="match status" value="1"/>
</dbReference>
<dbReference type="OrthoDB" id="7847955at2"/>
<dbReference type="AlphaFoldDB" id="Q30NS9"/>
<accession>Q30NS9</accession>
<dbReference type="Proteomes" id="UP000002714">
    <property type="component" value="Chromosome"/>
</dbReference>
<dbReference type="eggNOG" id="COG0561">
    <property type="taxonomic scope" value="Bacteria"/>
</dbReference>
<dbReference type="PANTHER" id="PTHR10000:SF8">
    <property type="entry name" value="HAD SUPERFAMILY HYDROLASE-LIKE, TYPE 3"/>
    <property type="match status" value="1"/>
</dbReference>
<reference evidence="1 2" key="1">
    <citation type="journal article" date="2008" name="Appl. Environ. Microbiol.">
        <title>Genome of the epsilonproteobacterial chemolithoautotroph Sulfurimonas denitrificans.</title>
        <authorList>
            <person name="Sievert S.M."/>
            <person name="Scott K.M."/>
            <person name="Klotz M.G."/>
            <person name="Chain P.S.G."/>
            <person name="Hauser L.J."/>
            <person name="Hemp J."/>
            <person name="Huegler M."/>
            <person name="Land M."/>
            <person name="Lapidus A."/>
            <person name="Larimer F.W."/>
            <person name="Lucas S."/>
            <person name="Malfatti S.A."/>
            <person name="Meyer F."/>
            <person name="Paulsen I.T."/>
            <person name="Ren Q."/>
            <person name="Simon J."/>
            <person name="Bailey K."/>
            <person name="Diaz E."/>
            <person name="Fitzpatrick K.A."/>
            <person name="Glover B."/>
            <person name="Gwatney N."/>
            <person name="Korajkic A."/>
            <person name="Long A."/>
            <person name="Mobberley J.M."/>
            <person name="Pantry S.N."/>
            <person name="Pazder G."/>
            <person name="Peterson S."/>
            <person name="Quintanilla J.D."/>
            <person name="Sprinkle R."/>
            <person name="Stephens J."/>
            <person name="Thomas P."/>
            <person name="Vaughn R."/>
            <person name="Weber M.J."/>
            <person name="Wooten L.L."/>
        </authorList>
    </citation>
    <scope>NUCLEOTIDE SEQUENCE [LARGE SCALE GENOMIC DNA]</scope>
    <source>
        <strain evidence="2">ATCC 33889 / DSM 1251</strain>
    </source>
</reference>
<dbReference type="Gene3D" id="3.30.1240.10">
    <property type="match status" value="1"/>
</dbReference>
<dbReference type="GO" id="GO:0016791">
    <property type="term" value="F:phosphatase activity"/>
    <property type="evidence" value="ECO:0007669"/>
    <property type="project" value="TreeGrafter"/>
</dbReference>
<proteinExistence type="predicted"/>
<dbReference type="PANTHER" id="PTHR10000">
    <property type="entry name" value="PHOSPHOSERINE PHOSPHATASE"/>
    <property type="match status" value="1"/>
</dbReference>
<dbReference type="GO" id="GO:0000287">
    <property type="term" value="F:magnesium ion binding"/>
    <property type="evidence" value="ECO:0007669"/>
    <property type="project" value="TreeGrafter"/>
</dbReference>
<sequence>MKNIYITDLDHTFLRTDLSISDFTKSRWNDMAQGSIATIATARTYKKTVQFLRDVEINAPMILLDGALIATVDKKIIDSKFIAKDAGDAIIDEGAKFGIYPFVLSLRDKNLNEAFLYSSILNEHQKSVLSRYKGDDNLVECRDIRTMDDNFKIVYFGEEVLLRELAKHLEATFGNMFKYILAPEAYVGCYFLTLLHKDADKSHGIRSVSQHLGFDLNKLTVFGDNFNDIGMFEIAGTSVAVANAQDGVKKLAKIVLEHTNDEDAVAHYLDSLKNAR</sequence>
<dbReference type="InterPro" id="IPR023214">
    <property type="entry name" value="HAD_sf"/>
</dbReference>
<keyword evidence="1" id="KW-0378">Hydrolase</keyword>
<protein>
    <submittedName>
        <fullName evidence="1">Hydrolases of the HAD superfamily-like protein</fullName>
    </submittedName>
</protein>
<evidence type="ECO:0000313" key="2">
    <source>
        <dbReference type="Proteomes" id="UP000002714"/>
    </source>
</evidence>
<dbReference type="STRING" id="326298.Suden_2078"/>
<dbReference type="RefSeq" id="WP_011373692.1">
    <property type="nucleotide sequence ID" value="NC_007575.1"/>
</dbReference>
<dbReference type="GO" id="GO:0005829">
    <property type="term" value="C:cytosol"/>
    <property type="evidence" value="ECO:0007669"/>
    <property type="project" value="TreeGrafter"/>
</dbReference>
<evidence type="ECO:0000313" key="1">
    <source>
        <dbReference type="EMBL" id="ABB45352.1"/>
    </source>
</evidence>
<gene>
    <name evidence="1" type="ordered locus">Suden_2078</name>
</gene>
<dbReference type="Gene3D" id="3.40.50.1000">
    <property type="entry name" value="HAD superfamily/HAD-like"/>
    <property type="match status" value="1"/>
</dbReference>
<keyword evidence="2" id="KW-1185">Reference proteome</keyword>
<organism evidence="1 2">
    <name type="scientific">Sulfurimonas denitrificans (strain ATCC 33889 / DSM 1251)</name>
    <name type="common">Thiomicrospira denitrificans (strain ATCC 33889 / DSM 1251)</name>
    <dbReference type="NCBI Taxonomy" id="326298"/>
    <lineage>
        <taxon>Bacteria</taxon>
        <taxon>Pseudomonadati</taxon>
        <taxon>Campylobacterota</taxon>
        <taxon>Epsilonproteobacteria</taxon>
        <taxon>Campylobacterales</taxon>
        <taxon>Sulfurimonadaceae</taxon>
        <taxon>Sulfurimonas</taxon>
    </lineage>
</organism>
<dbReference type="HOGENOM" id="CLU_044146_3_1_7"/>
<dbReference type="EMBL" id="CP000153">
    <property type="protein sequence ID" value="ABB45352.1"/>
    <property type="molecule type" value="Genomic_DNA"/>
</dbReference>